<comment type="caution">
    <text evidence="11">The sequence shown here is derived from an EMBL/GenBank/DDBJ whole genome shotgun (WGS) entry which is preliminary data.</text>
</comment>
<dbReference type="SUPFAM" id="SSF51556">
    <property type="entry name" value="Metallo-dependent hydrolases"/>
    <property type="match status" value="1"/>
</dbReference>
<evidence type="ECO:0000259" key="10">
    <source>
        <dbReference type="Pfam" id="PF01979"/>
    </source>
</evidence>
<dbReference type="PANTHER" id="PTHR43668">
    <property type="entry name" value="ALLANTOINASE"/>
    <property type="match status" value="1"/>
</dbReference>
<evidence type="ECO:0000256" key="2">
    <source>
        <dbReference type="ARBA" id="ARBA00004968"/>
    </source>
</evidence>
<evidence type="ECO:0000256" key="7">
    <source>
        <dbReference type="ARBA" id="ARBA00022801"/>
    </source>
</evidence>
<keyword evidence="8" id="KW-0862">Zinc</keyword>
<dbReference type="GO" id="GO:0004038">
    <property type="term" value="F:allantoinase activity"/>
    <property type="evidence" value="ECO:0007669"/>
    <property type="project" value="UniProtKB-EC"/>
</dbReference>
<dbReference type="PANTHER" id="PTHR43668:SF2">
    <property type="entry name" value="ALLANTOINASE"/>
    <property type="match status" value="1"/>
</dbReference>
<feature type="compositionally biased region" description="Low complexity" evidence="9">
    <location>
        <begin position="75"/>
        <end position="90"/>
    </location>
</feature>
<feature type="compositionally biased region" description="Basic and acidic residues" evidence="9">
    <location>
        <begin position="7"/>
        <end position="21"/>
    </location>
</feature>
<dbReference type="NCBIfam" id="TIGR03178">
    <property type="entry name" value="allantoinase"/>
    <property type="match status" value="1"/>
</dbReference>
<dbReference type="InterPro" id="IPR032466">
    <property type="entry name" value="Metal_Hydrolase"/>
</dbReference>
<keyword evidence="7 11" id="KW-0378">Hydrolase</keyword>
<protein>
    <recommendedName>
        <fullName evidence="5">allantoinase</fullName>
        <ecNumber evidence="5">3.5.2.5</ecNumber>
    </recommendedName>
</protein>
<dbReference type="EMBL" id="JAAXKY010000036">
    <property type="protein sequence ID" value="NMH78090.1"/>
    <property type="molecule type" value="Genomic_DNA"/>
</dbReference>
<feature type="compositionally biased region" description="Basic residues" evidence="9">
    <location>
        <begin position="91"/>
        <end position="108"/>
    </location>
</feature>
<dbReference type="EC" id="3.5.2.5" evidence="5"/>
<dbReference type="InterPro" id="IPR017593">
    <property type="entry name" value="Allantoinase"/>
</dbReference>
<feature type="compositionally biased region" description="Basic residues" evidence="9">
    <location>
        <begin position="22"/>
        <end position="57"/>
    </location>
</feature>
<comment type="subunit">
    <text evidence="4">Homotetramer.</text>
</comment>
<dbReference type="SUPFAM" id="SSF51338">
    <property type="entry name" value="Composite domain of metallo-dependent hydrolases"/>
    <property type="match status" value="1"/>
</dbReference>
<evidence type="ECO:0000256" key="9">
    <source>
        <dbReference type="SAM" id="MobiDB-lite"/>
    </source>
</evidence>
<dbReference type="InterPro" id="IPR006680">
    <property type="entry name" value="Amidohydro-rel"/>
</dbReference>
<sequence>MAHSPAHAHDEGVHDALDVPQRHRHVRRRRPPSRRRRDAGRAHHHGAALPLPRRRRALSGAGGRRGRGCRGAGRGLRPVLRAAARGAAARGARRAGARRDRARRRQRVAGHGAAPGVRHAAAAHRHLGAGELAHLPGAGVIVVRARRAVIEGAERPAAVLVEGERIEAVLPFDAAVDAPEVVLAADEVLLPGLVDTHVHVNEPGRTEWEGFATATRAAAAGGVTTIVDMPLNALPPTVDVAALEIKRKAADGQCAVDVGFWGGAVPGNAGELRALHEAGVFGVKCFLLDSGVPEFPPLLGQDLTTALRAVAEFDGLMIVHAEDGDLVRDAAGRRYLDFVASRPPAAEDSAIAGLLAAARETGARVHVVHLSSADALPQLAAVRAEGVRVTVETCPHYLALTAEEVPDGDTRFKCCPPVREAGNRDALWQGLADGTIDLVVSDHSPCTADLKRLESGDFGQAWGGIASLQVGLPVVWTEARRRGHGLAEVVTWMAERPAALVGLSLKGRIAAGQDADLTVFAPDATFVVGRLHHRNPITPYAGRELYGQVRRTWLRGAPVEEQEPPRGRLLRREDLR</sequence>
<evidence type="ECO:0000256" key="6">
    <source>
        <dbReference type="ARBA" id="ARBA00022723"/>
    </source>
</evidence>
<evidence type="ECO:0000256" key="4">
    <source>
        <dbReference type="ARBA" id="ARBA00011881"/>
    </source>
</evidence>
<reference evidence="11 12" key="1">
    <citation type="submission" date="2020-04" db="EMBL/GenBank/DDBJ databases">
        <authorList>
            <person name="Klaysubun C."/>
            <person name="Duangmal K."/>
            <person name="Lipun K."/>
        </authorList>
    </citation>
    <scope>NUCLEOTIDE SEQUENCE [LARGE SCALE GENOMIC DNA]</scope>
    <source>
        <strain evidence="11 12">JCM 11839</strain>
    </source>
</reference>
<dbReference type="Gene3D" id="3.20.20.140">
    <property type="entry name" value="Metal-dependent hydrolases"/>
    <property type="match status" value="1"/>
</dbReference>
<keyword evidence="12" id="KW-1185">Reference proteome</keyword>
<evidence type="ECO:0000313" key="11">
    <source>
        <dbReference type="EMBL" id="NMH78090.1"/>
    </source>
</evidence>
<organism evidence="11 12">
    <name type="scientific">Pseudonocardia xinjiangensis</name>
    <dbReference type="NCBI Taxonomy" id="75289"/>
    <lineage>
        <taxon>Bacteria</taxon>
        <taxon>Bacillati</taxon>
        <taxon>Actinomycetota</taxon>
        <taxon>Actinomycetes</taxon>
        <taxon>Pseudonocardiales</taxon>
        <taxon>Pseudonocardiaceae</taxon>
        <taxon>Pseudonocardia</taxon>
    </lineage>
</organism>
<proteinExistence type="inferred from homology"/>
<evidence type="ECO:0000256" key="1">
    <source>
        <dbReference type="ARBA" id="ARBA00001947"/>
    </source>
</evidence>
<dbReference type="InterPro" id="IPR050138">
    <property type="entry name" value="DHOase/Allantoinase_Hydrolase"/>
</dbReference>
<evidence type="ECO:0000256" key="8">
    <source>
        <dbReference type="ARBA" id="ARBA00022833"/>
    </source>
</evidence>
<dbReference type="Proteomes" id="UP001296706">
    <property type="component" value="Unassembled WGS sequence"/>
</dbReference>
<feature type="region of interest" description="Disordered" evidence="9">
    <location>
        <begin position="1"/>
        <end position="117"/>
    </location>
</feature>
<accession>A0ABX1RCI5</accession>
<comment type="similarity">
    <text evidence="3">Belongs to the metallo-dependent hydrolases superfamily. Allantoinase family.</text>
</comment>
<feature type="domain" description="Amidohydrolase-related" evidence="10">
    <location>
        <begin position="188"/>
        <end position="556"/>
    </location>
</feature>
<comment type="pathway">
    <text evidence="2">Nitrogen metabolism; (S)-allantoin degradation; allantoate from (S)-allantoin: step 1/1.</text>
</comment>
<keyword evidence="6" id="KW-0479">Metal-binding</keyword>
<dbReference type="Pfam" id="PF01979">
    <property type="entry name" value="Amidohydro_1"/>
    <property type="match status" value="1"/>
</dbReference>
<evidence type="ECO:0000256" key="3">
    <source>
        <dbReference type="ARBA" id="ARBA00010368"/>
    </source>
</evidence>
<evidence type="ECO:0000256" key="5">
    <source>
        <dbReference type="ARBA" id="ARBA00012863"/>
    </source>
</evidence>
<name>A0ABX1RCI5_9PSEU</name>
<evidence type="ECO:0000313" key="12">
    <source>
        <dbReference type="Proteomes" id="UP001296706"/>
    </source>
</evidence>
<gene>
    <name evidence="11" type="primary">allB</name>
    <name evidence="11" type="ORF">HF577_13475</name>
</gene>
<dbReference type="InterPro" id="IPR011059">
    <property type="entry name" value="Metal-dep_hydrolase_composite"/>
</dbReference>
<comment type="cofactor">
    <cofactor evidence="1">
        <name>Zn(2+)</name>
        <dbReference type="ChEBI" id="CHEBI:29105"/>
    </cofactor>
</comment>